<evidence type="ECO:0000259" key="1">
    <source>
        <dbReference type="Pfam" id="PF01208"/>
    </source>
</evidence>
<dbReference type="Gene3D" id="3.20.20.210">
    <property type="match status" value="1"/>
</dbReference>
<evidence type="ECO:0000313" key="3">
    <source>
        <dbReference type="Proteomes" id="UP000183995"/>
    </source>
</evidence>
<dbReference type="AlphaFoldDB" id="A0A1M5XT03"/>
<dbReference type="Proteomes" id="UP000183995">
    <property type="component" value="Unassembled WGS sequence"/>
</dbReference>
<dbReference type="STRING" id="1123282.SAMN02745823_02016"/>
<keyword evidence="3" id="KW-1185">Reference proteome</keyword>
<dbReference type="Pfam" id="PF01208">
    <property type="entry name" value="URO-D"/>
    <property type="match status" value="1"/>
</dbReference>
<name>A0A1M5XT03_9FIRM</name>
<dbReference type="InterPro" id="IPR052024">
    <property type="entry name" value="Methanogen_methyltrans"/>
</dbReference>
<dbReference type="PANTHER" id="PTHR47099:SF1">
    <property type="entry name" value="METHYLCOBAMIDE:COM METHYLTRANSFERASE MTBA"/>
    <property type="match status" value="1"/>
</dbReference>
<dbReference type="GO" id="GO:0004853">
    <property type="term" value="F:uroporphyrinogen decarboxylase activity"/>
    <property type="evidence" value="ECO:0007669"/>
    <property type="project" value="InterPro"/>
</dbReference>
<feature type="domain" description="Uroporphyrinogen decarboxylase (URO-D)" evidence="1">
    <location>
        <begin position="115"/>
        <end position="320"/>
    </location>
</feature>
<dbReference type="GO" id="GO:0006779">
    <property type="term" value="P:porphyrin-containing compound biosynthetic process"/>
    <property type="evidence" value="ECO:0007669"/>
    <property type="project" value="InterPro"/>
</dbReference>
<dbReference type="EMBL" id="FQXV01000006">
    <property type="protein sequence ID" value="SHI02937.1"/>
    <property type="molecule type" value="Genomic_DNA"/>
</dbReference>
<proteinExistence type="predicted"/>
<dbReference type="InterPro" id="IPR000257">
    <property type="entry name" value="Uroporphyrinogen_deCOase"/>
</dbReference>
<protein>
    <submittedName>
        <fullName evidence="2">Uroporphyrinogen decarboxylase (URO-D)</fullName>
    </submittedName>
</protein>
<accession>A0A1M5XT03</accession>
<dbReference type="PANTHER" id="PTHR47099">
    <property type="entry name" value="METHYLCOBAMIDE:COM METHYLTRANSFERASE MTBA"/>
    <property type="match status" value="1"/>
</dbReference>
<dbReference type="OrthoDB" id="1861925at2"/>
<reference evidence="2 3" key="1">
    <citation type="submission" date="2016-11" db="EMBL/GenBank/DDBJ databases">
        <authorList>
            <person name="Jaros S."/>
            <person name="Januszkiewicz K."/>
            <person name="Wedrychowicz H."/>
        </authorList>
    </citation>
    <scope>NUCLEOTIDE SEQUENCE [LARGE SCALE GENOMIC DNA]</scope>
    <source>
        <strain evidence="2 3">DSM 10068</strain>
    </source>
</reference>
<sequence length="330" mass="38139">MLTKRQNLLETITGGKPDRFVNQYEPFAIMYDTPVTRQSLMPAYGQRDVLDAWGVTRSWPEGTPGAFPVHDEAHIVVKDVAKWRDYVKAPKVDFPASEWEQSIAAMEKIDRNEYFATLFYAPGIFEETHYLMEISRCLVAFYEEPEAMQELIDYITEFELRYAEQVCKYLKPDAFFHHDDWGTQISTFISPDMFEEFLLPSYKKLYGYYKSHGVKVIMHHSDSYAATLVPFMIDMGIDIWQGVMKANNIPELLKKYKNQITFMGGINSADVDFNGWTQEIVAREVRRACEECGKLNFIPSASQGLPMSNYPGVYEALSKEIDNMSKVMFK</sequence>
<dbReference type="RefSeq" id="WP_073078419.1">
    <property type="nucleotide sequence ID" value="NZ_FQXV01000006.1"/>
</dbReference>
<evidence type="ECO:0000313" key="2">
    <source>
        <dbReference type="EMBL" id="SHI02937.1"/>
    </source>
</evidence>
<gene>
    <name evidence="2" type="ORF">SAMN02745823_02016</name>
</gene>
<dbReference type="CDD" id="cd03309">
    <property type="entry name" value="CmuC_like"/>
    <property type="match status" value="1"/>
</dbReference>
<organism evidence="2 3">
    <name type="scientific">Sporobacter termitidis DSM 10068</name>
    <dbReference type="NCBI Taxonomy" id="1123282"/>
    <lineage>
        <taxon>Bacteria</taxon>
        <taxon>Bacillati</taxon>
        <taxon>Bacillota</taxon>
        <taxon>Clostridia</taxon>
        <taxon>Eubacteriales</taxon>
        <taxon>Oscillospiraceae</taxon>
        <taxon>Sporobacter</taxon>
    </lineage>
</organism>
<dbReference type="SUPFAM" id="SSF51726">
    <property type="entry name" value="UROD/MetE-like"/>
    <property type="match status" value="1"/>
</dbReference>
<dbReference type="InterPro" id="IPR038071">
    <property type="entry name" value="UROD/MetE-like_sf"/>
</dbReference>